<evidence type="ECO:0000313" key="2">
    <source>
        <dbReference type="Proteomes" id="UP000805193"/>
    </source>
</evidence>
<keyword evidence="2" id="KW-1185">Reference proteome</keyword>
<proteinExistence type="predicted"/>
<dbReference type="EMBL" id="JABSTQ010011517">
    <property type="protein sequence ID" value="KAG0410479.1"/>
    <property type="molecule type" value="Genomic_DNA"/>
</dbReference>
<comment type="caution">
    <text evidence="1">The sequence shown here is derived from an EMBL/GenBank/DDBJ whole genome shotgun (WGS) entry which is preliminary data.</text>
</comment>
<protein>
    <submittedName>
        <fullName evidence="1">Uncharacterized protein</fullName>
    </submittedName>
</protein>
<gene>
    <name evidence="1" type="ORF">HPB47_012402</name>
</gene>
<name>A0AC60NTM0_IXOPE</name>
<evidence type="ECO:0000313" key="1">
    <source>
        <dbReference type="EMBL" id="KAG0410479.1"/>
    </source>
</evidence>
<reference evidence="1 2" key="1">
    <citation type="journal article" date="2020" name="Cell">
        <title>Large-Scale Comparative Analyses of Tick Genomes Elucidate Their Genetic Diversity and Vector Capacities.</title>
        <authorList>
            <consortium name="Tick Genome and Microbiome Consortium (TIGMIC)"/>
            <person name="Jia N."/>
            <person name="Wang J."/>
            <person name="Shi W."/>
            <person name="Du L."/>
            <person name="Sun Y."/>
            <person name="Zhan W."/>
            <person name="Jiang J.F."/>
            <person name="Wang Q."/>
            <person name="Zhang B."/>
            <person name="Ji P."/>
            <person name="Bell-Sakyi L."/>
            <person name="Cui X.M."/>
            <person name="Yuan T.T."/>
            <person name="Jiang B.G."/>
            <person name="Yang W.F."/>
            <person name="Lam T.T."/>
            <person name="Chang Q.C."/>
            <person name="Ding S.J."/>
            <person name="Wang X.J."/>
            <person name="Zhu J.G."/>
            <person name="Ruan X.D."/>
            <person name="Zhao L."/>
            <person name="Wei J.T."/>
            <person name="Ye R.Z."/>
            <person name="Que T.C."/>
            <person name="Du C.H."/>
            <person name="Zhou Y.H."/>
            <person name="Cheng J.X."/>
            <person name="Dai P.F."/>
            <person name="Guo W.B."/>
            <person name="Han X.H."/>
            <person name="Huang E.J."/>
            <person name="Li L.F."/>
            <person name="Wei W."/>
            <person name="Gao Y.C."/>
            <person name="Liu J.Z."/>
            <person name="Shao H.Z."/>
            <person name="Wang X."/>
            <person name="Wang C.C."/>
            <person name="Yang T.C."/>
            <person name="Huo Q.B."/>
            <person name="Li W."/>
            <person name="Chen H.Y."/>
            <person name="Chen S.E."/>
            <person name="Zhou L.G."/>
            <person name="Ni X.B."/>
            <person name="Tian J.H."/>
            <person name="Sheng Y."/>
            <person name="Liu T."/>
            <person name="Pan Y.S."/>
            <person name="Xia L.Y."/>
            <person name="Li J."/>
            <person name="Zhao F."/>
            <person name="Cao W.C."/>
        </authorList>
    </citation>
    <scope>NUCLEOTIDE SEQUENCE [LARGE SCALE GENOMIC DNA]</scope>
    <source>
        <strain evidence="1">Iper-2018</strain>
    </source>
</reference>
<accession>A0AC60NTM0</accession>
<dbReference type="Proteomes" id="UP000805193">
    <property type="component" value="Unassembled WGS sequence"/>
</dbReference>
<sequence>MHAGPPAVPSAIHRPWNDQCARDRRARAPLSPRSRALLVARPFFKLARICTFDEKKRRKSEALDGGAPRPRRPHGREAPTAWEVPHACPHAGPRPAAASRSPEARRPRRP</sequence>
<organism evidence="1 2">
    <name type="scientific">Ixodes persulcatus</name>
    <name type="common">Taiga tick</name>
    <dbReference type="NCBI Taxonomy" id="34615"/>
    <lineage>
        <taxon>Eukaryota</taxon>
        <taxon>Metazoa</taxon>
        <taxon>Ecdysozoa</taxon>
        <taxon>Arthropoda</taxon>
        <taxon>Chelicerata</taxon>
        <taxon>Arachnida</taxon>
        <taxon>Acari</taxon>
        <taxon>Parasitiformes</taxon>
        <taxon>Ixodida</taxon>
        <taxon>Ixodoidea</taxon>
        <taxon>Ixodidae</taxon>
        <taxon>Ixodinae</taxon>
        <taxon>Ixodes</taxon>
    </lineage>
</organism>